<feature type="transmembrane region" description="Helical" evidence="1">
    <location>
        <begin position="92"/>
        <end position="110"/>
    </location>
</feature>
<reference evidence="3 4" key="1">
    <citation type="submission" date="2023-09" db="EMBL/GenBank/DDBJ databases">
        <title>Multi-omics analysis of a traditional fermented food reveals byproduct-associated fungal strains for waste-to-food upcycling.</title>
        <authorList>
            <consortium name="Lawrence Berkeley National Laboratory"/>
            <person name="Rekdal V.M."/>
            <person name="Villalobos-Escobedo J.M."/>
            <person name="Rodriguez-Valeron N."/>
            <person name="Garcia M.O."/>
            <person name="Vasquez D.P."/>
            <person name="Damayanti I."/>
            <person name="Sorensen P.M."/>
            <person name="Baidoo E.E."/>
            <person name="De Carvalho A.C."/>
            <person name="Riley R."/>
            <person name="Lipzen A."/>
            <person name="He G."/>
            <person name="Yan M."/>
            <person name="Haridas S."/>
            <person name="Daum C."/>
            <person name="Yoshinaga Y."/>
            <person name="Ng V."/>
            <person name="Grigoriev I.V."/>
            <person name="Munk R."/>
            <person name="Nuraida L."/>
            <person name="Wijaya C.H."/>
            <person name="Morales P.-C."/>
            <person name="Keasling J.D."/>
        </authorList>
    </citation>
    <scope>NUCLEOTIDE SEQUENCE [LARGE SCALE GENOMIC DNA]</scope>
    <source>
        <strain evidence="3 4">FGSC 2613</strain>
    </source>
</reference>
<accession>A0ABR3CYI5</accession>
<evidence type="ECO:0008006" key="5">
    <source>
        <dbReference type="Google" id="ProtNLM"/>
    </source>
</evidence>
<feature type="signal peptide" evidence="2">
    <location>
        <begin position="1"/>
        <end position="20"/>
    </location>
</feature>
<evidence type="ECO:0000256" key="1">
    <source>
        <dbReference type="SAM" id="Phobius"/>
    </source>
</evidence>
<protein>
    <recommendedName>
        <fullName evidence="5">Secreted protein</fullName>
    </recommendedName>
</protein>
<comment type="caution">
    <text evidence="3">The sequence shown here is derived from an EMBL/GenBank/DDBJ whole genome shotgun (WGS) entry which is preliminary data.</text>
</comment>
<evidence type="ECO:0000313" key="3">
    <source>
        <dbReference type="EMBL" id="KAL0465505.1"/>
    </source>
</evidence>
<sequence>MTAILFTRMAVYLSVGLVCGKLPALGMAIPPLHKKWVGIEETKHSRRESLFVCSLYLPTSSHCMPPCFWPEFYTTHYTLLCWIHGQRVFFSYYHFSTVFLFLFYFVSLCLPSNHA</sequence>
<keyword evidence="1" id="KW-0812">Transmembrane</keyword>
<proteinExistence type="predicted"/>
<dbReference type="EMBL" id="JAVLET010000016">
    <property type="protein sequence ID" value="KAL0465505.1"/>
    <property type="molecule type" value="Genomic_DNA"/>
</dbReference>
<keyword evidence="1" id="KW-0472">Membrane</keyword>
<dbReference type="Proteomes" id="UP001451303">
    <property type="component" value="Unassembled WGS sequence"/>
</dbReference>
<name>A0ABR3CYI5_NEUIN</name>
<keyword evidence="4" id="KW-1185">Reference proteome</keyword>
<evidence type="ECO:0000256" key="2">
    <source>
        <dbReference type="SAM" id="SignalP"/>
    </source>
</evidence>
<gene>
    <name evidence="3" type="ORF">QR685DRAFT_131312</name>
</gene>
<keyword evidence="1" id="KW-1133">Transmembrane helix</keyword>
<evidence type="ECO:0000313" key="4">
    <source>
        <dbReference type="Proteomes" id="UP001451303"/>
    </source>
</evidence>
<feature type="chain" id="PRO_5045286717" description="Secreted protein" evidence="2">
    <location>
        <begin position="21"/>
        <end position="115"/>
    </location>
</feature>
<organism evidence="3 4">
    <name type="scientific">Neurospora intermedia</name>
    <dbReference type="NCBI Taxonomy" id="5142"/>
    <lineage>
        <taxon>Eukaryota</taxon>
        <taxon>Fungi</taxon>
        <taxon>Dikarya</taxon>
        <taxon>Ascomycota</taxon>
        <taxon>Pezizomycotina</taxon>
        <taxon>Sordariomycetes</taxon>
        <taxon>Sordariomycetidae</taxon>
        <taxon>Sordariales</taxon>
        <taxon>Sordariaceae</taxon>
        <taxon>Neurospora</taxon>
    </lineage>
</organism>
<keyword evidence="2" id="KW-0732">Signal</keyword>